<dbReference type="Gene3D" id="3.30.40.10">
    <property type="entry name" value="Zinc/RING finger domain, C3HC4 (zinc finger)"/>
    <property type="match status" value="1"/>
</dbReference>
<comment type="caution">
    <text evidence="1">The sequence shown here is derived from an EMBL/GenBank/DDBJ whole genome shotgun (WGS) entry which is preliminary data.</text>
</comment>
<proteinExistence type="predicted"/>
<evidence type="ECO:0000313" key="1">
    <source>
        <dbReference type="EMBL" id="TSD09539.1"/>
    </source>
</evidence>
<keyword evidence="2" id="KW-1185">Reference proteome</keyword>
<accession>A0A554MWN0</accession>
<dbReference type="InterPro" id="IPR013083">
    <property type="entry name" value="Znf_RING/FYVE/PHD"/>
</dbReference>
<dbReference type="InParanoid" id="A0A554MWN0"/>
<dbReference type="Proteomes" id="UP000319894">
    <property type="component" value="Unassembled WGS sequence"/>
</dbReference>
<gene>
    <name evidence="1" type="ORF">DP107_15475</name>
</gene>
<organism evidence="1 2">
    <name type="scientific">Haloglomus irregulare</name>
    <dbReference type="NCBI Taxonomy" id="2234134"/>
    <lineage>
        <taxon>Archaea</taxon>
        <taxon>Methanobacteriati</taxon>
        <taxon>Methanobacteriota</taxon>
        <taxon>Stenosarchaea group</taxon>
        <taxon>Halobacteria</taxon>
        <taxon>Halobacteriales</taxon>
        <taxon>Natronomonadaceae</taxon>
        <taxon>Haloglomus</taxon>
    </lineage>
</organism>
<name>A0A554MWN0_9EURY</name>
<protein>
    <recommendedName>
        <fullName evidence="3">RING-type domain-containing protein</fullName>
    </recommendedName>
</protein>
<dbReference type="EMBL" id="QMDX01000012">
    <property type="protein sequence ID" value="TSD09539.1"/>
    <property type="molecule type" value="Genomic_DNA"/>
</dbReference>
<dbReference type="AlphaFoldDB" id="A0A554MWN0"/>
<evidence type="ECO:0000313" key="2">
    <source>
        <dbReference type="Proteomes" id="UP000319894"/>
    </source>
</evidence>
<dbReference type="SUPFAM" id="SSF57850">
    <property type="entry name" value="RING/U-box"/>
    <property type="match status" value="1"/>
</dbReference>
<reference evidence="1 2" key="1">
    <citation type="submission" date="2018-06" db="EMBL/GenBank/DDBJ databases">
        <title>Natronomonas sp. F16-60 a new haloarchaeon isolated from a solar saltern of Isla Cristina, Huelva, Spain.</title>
        <authorList>
            <person name="Duran-Viseras A."/>
            <person name="Sanchez-Porro C."/>
            <person name="Ventosa A."/>
        </authorList>
    </citation>
    <scope>NUCLEOTIDE SEQUENCE [LARGE SCALE GENOMIC DNA]</scope>
    <source>
        <strain evidence="1 2">F16-60</strain>
    </source>
</reference>
<evidence type="ECO:0008006" key="3">
    <source>
        <dbReference type="Google" id="ProtNLM"/>
    </source>
</evidence>
<sequence length="64" mass="6812">MDVDAATDTVECERCGDAVEVGVPGGERCPDCGAYYCRICVDDLASQQLLDEPECPGCEVRLVA</sequence>
<dbReference type="RefSeq" id="WP_144263048.1">
    <property type="nucleotide sequence ID" value="NZ_QMDX01000012.1"/>
</dbReference>